<name>Q1I6P7_PSEE4</name>
<dbReference type="Gene3D" id="3.20.80.10">
    <property type="entry name" value="Regulatory factor, effector binding domain"/>
    <property type="match status" value="1"/>
</dbReference>
<dbReference type="Pfam" id="PF06445">
    <property type="entry name" value="GyrI-like"/>
    <property type="match status" value="1"/>
</dbReference>
<proteinExistence type="predicted"/>
<dbReference type="InterPro" id="IPR010499">
    <property type="entry name" value="AraC_E-bd"/>
</dbReference>
<dbReference type="KEGG" id="pen:PSEEN3983"/>
<dbReference type="eggNOG" id="COG3708">
    <property type="taxonomic scope" value="Bacteria"/>
</dbReference>
<gene>
    <name evidence="2" type="ordered locus">PSEEN3983</name>
</gene>
<dbReference type="SUPFAM" id="SSF55136">
    <property type="entry name" value="Probable bacterial effector-binding domain"/>
    <property type="match status" value="1"/>
</dbReference>
<organism evidence="2 3">
    <name type="scientific">Pseudomonas entomophila (strain L48)</name>
    <dbReference type="NCBI Taxonomy" id="384676"/>
    <lineage>
        <taxon>Bacteria</taxon>
        <taxon>Pseudomonadati</taxon>
        <taxon>Pseudomonadota</taxon>
        <taxon>Gammaproteobacteria</taxon>
        <taxon>Pseudomonadales</taxon>
        <taxon>Pseudomonadaceae</taxon>
        <taxon>Pseudomonas</taxon>
    </lineage>
</organism>
<dbReference type="Proteomes" id="UP000000658">
    <property type="component" value="Chromosome"/>
</dbReference>
<dbReference type="PANTHER" id="PTHR36444:SF2">
    <property type="entry name" value="TRANSCRIPTIONAL REGULATOR PROTEIN YOBU-RELATED"/>
    <property type="match status" value="1"/>
</dbReference>
<dbReference type="SMART" id="SM00871">
    <property type="entry name" value="AraC_E_bind"/>
    <property type="match status" value="1"/>
</dbReference>
<protein>
    <submittedName>
        <fullName evidence="2">Putative transcriptional regulator</fullName>
    </submittedName>
</protein>
<feature type="domain" description="AraC effector-binding" evidence="1">
    <location>
        <begin position="13"/>
        <end position="163"/>
    </location>
</feature>
<dbReference type="STRING" id="384676.PSEEN3983"/>
<dbReference type="HOGENOM" id="CLU_108864_1_0_6"/>
<evidence type="ECO:0000259" key="1">
    <source>
        <dbReference type="SMART" id="SM00871"/>
    </source>
</evidence>
<sequence length="165" mass="18375">MRPPRPAPMPQPTPARFEDGRTLHLAGLSNRYDFSRLAELKLLWQRFAPWLGRVPGQHGHDSYGVCHNPDGQGAFDYLAGVEVTGAATLPEGFTTLVLAPQHYAVFEHRGSLECIKTTFDAIFTQWLPASGKRQADAAVFERYPAGYDPTAPQALMEIWIPLERS</sequence>
<evidence type="ECO:0000313" key="2">
    <source>
        <dbReference type="EMBL" id="CAK16686.1"/>
    </source>
</evidence>
<dbReference type="InterPro" id="IPR053182">
    <property type="entry name" value="YobU-like_regulator"/>
</dbReference>
<dbReference type="EMBL" id="CT573326">
    <property type="protein sequence ID" value="CAK16686.1"/>
    <property type="molecule type" value="Genomic_DNA"/>
</dbReference>
<evidence type="ECO:0000313" key="3">
    <source>
        <dbReference type="Proteomes" id="UP000000658"/>
    </source>
</evidence>
<dbReference type="PANTHER" id="PTHR36444">
    <property type="entry name" value="TRANSCRIPTIONAL REGULATOR PROTEIN YOBU-RELATED"/>
    <property type="match status" value="1"/>
</dbReference>
<dbReference type="AlphaFoldDB" id="Q1I6P7"/>
<reference evidence="2 3" key="1">
    <citation type="journal article" date="2006" name="Nat. Biotechnol.">
        <title>Complete genome sequence of the entomopathogenic and metabolically versatile soil bacterium Pseudomonas entomophila.</title>
        <authorList>
            <person name="Vodovar N."/>
            <person name="Vallenet D."/>
            <person name="Cruveiller S."/>
            <person name="Rouy Z."/>
            <person name="Barbe V."/>
            <person name="Acosta C."/>
            <person name="Cattolico L."/>
            <person name="Jubin C."/>
            <person name="Lajus A."/>
            <person name="Segurens B."/>
            <person name="Vacherie B."/>
            <person name="Wincker P."/>
            <person name="Weissenbach J."/>
            <person name="Lemaitre B."/>
            <person name="Medigue C."/>
            <person name="Boccard F."/>
        </authorList>
    </citation>
    <scope>NUCLEOTIDE SEQUENCE [LARGE SCALE GENOMIC DNA]</scope>
    <source>
        <strain evidence="2 3">L48</strain>
    </source>
</reference>
<dbReference type="InterPro" id="IPR029442">
    <property type="entry name" value="GyrI-like"/>
</dbReference>
<dbReference type="InterPro" id="IPR011256">
    <property type="entry name" value="Reg_factor_effector_dom_sf"/>
</dbReference>
<accession>Q1I6P7</accession>